<protein>
    <submittedName>
        <fullName evidence="1">Uncharacterized protein</fullName>
    </submittedName>
</protein>
<evidence type="ECO:0000313" key="2">
    <source>
        <dbReference type="Proteomes" id="UP000824120"/>
    </source>
</evidence>
<name>A0A9J6A8A8_SOLCO</name>
<sequence>MQNQIMMILMNCWRAVLIQKMRICMERLEQDDREARKWFDHSEKPFRTWTRALFKTHSRCDMLLNNHCESFNRYILDARDKAIITQLKMIKNKLMKRCSICNKDGHNARGHYKYGNIIMPETRQVFETQDLVSDYVLWGYANQFNLDMCDNSQLEVNLANQSIITQESRQKST</sequence>
<dbReference type="Proteomes" id="UP000824120">
    <property type="component" value="Chromosome 2"/>
</dbReference>
<proteinExistence type="predicted"/>
<feature type="non-terminal residue" evidence="1">
    <location>
        <position position="1"/>
    </location>
</feature>
<reference evidence="1 2" key="1">
    <citation type="submission" date="2020-09" db="EMBL/GenBank/DDBJ databases">
        <title>De no assembly of potato wild relative species, Solanum commersonii.</title>
        <authorList>
            <person name="Cho K."/>
        </authorList>
    </citation>
    <scope>NUCLEOTIDE SEQUENCE [LARGE SCALE GENOMIC DNA]</scope>
    <source>
        <strain evidence="1">LZ3.2</strain>
        <tissue evidence="1">Leaf</tissue>
    </source>
</reference>
<dbReference type="AlphaFoldDB" id="A0A9J6A8A8"/>
<dbReference type="OrthoDB" id="1937322at2759"/>
<evidence type="ECO:0000313" key="1">
    <source>
        <dbReference type="EMBL" id="KAG5620648.1"/>
    </source>
</evidence>
<keyword evidence="2" id="KW-1185">Reference proteome</keyword>
<dbReference type="EMBL" id="JACXVP010000002">
    <property type="protein sequence ID" value="KAG5620648.1"/>
    <property type="molecule type" value="Genomic_DNA"/>
</dbReference>
<comment type="caution">
    <text evidence="1">The sequence shown here is derived from an EMBL/GenBank/DDBJ whole genome shotgun (WGS) entry which is preliminary data.</text>
</comment>
<organism evidence="1 2">
    <name type="scientific">Solanum commersonii</name>
    <name type="common">Commerson's wild potato</name>
    <name type="synonym">Commerson's nightshade</name>
    <dbReference type="NCBI Taxonomy" id="4109"/>
    <lineage>
        <taxon>Eukaryota</taxon>
        <taxon>Viridiplantae</taxon>
        <taxon>Streptophyta</taxon>
        <taxon>Embryophyta</taxon>
        <taxon>Tracheophyta</taxon>
        <taxon>Spermatophyta</taxon>
        <taxon>Magnoliopsida</taxon>
        <taxon>eudicotyledons</taxon>
        <taxon>Gunneridae</taxon>
        <taxon>Pentapetalae</taxon>
        <taxon>asterids</taxon>
        <taxon>lamiids</taxon>
        <taxon>Solanales</taxon>
        <taxon>Solanaceae</taxon>
        <taxon>Solanoideae</taxon>
        <taxon>Solaneae</taxon>
        <taxon>Solanum</taxon>
    </lineage>
</organism>
<gene>
    <name evidence="1" type="ORF">H5410_005866</name>
</gene>
<accession>A0A9J6A8A8</accession>